<evidence type="ECO:0000313" key="2">
    <source>
        <dbReference type="EMBL" id="MFC4999789.1"/>
    </source>
</evidence>
<comment type="caution">
    <text evidence="2">The sequence shown here is derived from an EMBL/GenBank/DDBJ whole genome shotgun (WGS) entry which is preliminary data.</text>
</comment>
<feature type="compositionally biased region" description="Basic and acidic residues" evidence="1">
    <location>
        <begin position="49"/>
        <end position="59"/>
    </location>
</feature>
<accession>A0ABV9VVE6</accession>
<protein>
    <submittedName>
        <fullName evidence="2">Uncharacterized protein</fullName>
    </submittedName>
</protein>
<dbReference type="Proteomes" id="UP001595912">
    <property type="component" value="Unassembled WGS sequence"/>
</dbReference>
<dbReference type="EMBL" id="JBHSIU010000019">
    <property type="protein sequence ID" value="MFC4999789.1"/>
    <property type="molecule type" value="Genomic_DNA"/>
</dbReference>
<proteinExistence type="predicted"/>
<name>A0ABV9VVE6_9ACTN</name>
<organism evidence="2 3">
    <name type="scientific">Dactylosporangium cerinum</name>
    <dbReference type="NCBI Taxonomy" id="1434730"/>
    <lineage>
        <taxon>Bacteria</taxon>
        <taxon>Bacillati</taxon>
        <taxon>Actinomycetota</taxon>
        <taxon>Actinomycetes</taxon>
        <taxon>Micromonosporales</taxon>
        <taxon>Micromonosporaceae</taxon>
        <taxon>Dactylosporangium</taxon>
    </lineage>
</organism>
<keyword evidence="3" id="KW-1185">Reference proteome</keyword>
<evidence type="ECO:0000313" key="3">
    <source>
        <dbReference type="Proteomes" id="UP001595912"/>
    </source>
</evidence>
<dbReference type="RefSeq" id="WP_380116342.1">
    <property type="nucleotide sequence ID" value="NZ_JBHSIU010000019.1"/>
</dbReference>
<reference evidence="3" key="1">
    <citation type="journal article" date="2019" name="Int. J. Syst. Evol. Microbiol.">
        <title>The Global Catalogue of Microorganisms (GCM) 10K type strain sequencing project: providing services to taxonomists for standard genome sequencing and annotation.</title>
        <authorList>
            <consortium name="The Broad Institute Genomics Platform"/>
            <consortium name="The Broad Institute Genome Sequencing Center for Infectious Disease"/>
            <person name="Wu L."/>
            <person name="Ma J."/>
        </authorList>
    </citation>
    <scope>NUCLEOTIDE SEQUENCE [LARGE SCALE GENOMIC DNA]</scope>
    <source>
        <strain evidence="3">CGMCC 4.7152</strain>
    </source>
</reference>
<sequence>MTSEVGAAGDGTGEVRFTDPELAFLRHARFGELPARVRPADMIELVETDPRRDWPDGPSREQMNAYWASG</sequence>
<evidence type="ECO:0000256" key="1">
    <source>
        <dbReference type="SAM" id="MobiDB-lite"/>
    </source>
</evidence>
<feature type="region of interest" description="Disordered" evidence="1">
    <location>
        <begin position="49"/>
        <end position="70"/>
    </location>
</feature>
<gene>
    <name evidence="2" type="ORF">ACFPIJ_18335</name>
</gene>